<reference evidence="1" key="1">
    <citation type="submission" date="2021-01" db="EMBL/GenBank/DDBJ databases">
        <authorList>
            <consortium name="Genoscope - CEA"/>
            <person name="William W."/>
        </authorList>
    </citation>
    <scope>NUCLEOTIDE SEQUENCE</scope>
</reference>
<evidence type="ECO:0000313" key="1">
    <source>
        <dbReference type="EMBL" id="CAD8153587.1"/>
    </source>
</evidence>
<name>A0A8S1TPX0_9CILI</name>
<dbReference type="EMBL" id="CAJJDO010000024">
    <property type="protein sequence ID" value="CAD8153587.1"/>
    <property type="molecule type" value="Genomic_DNA"/>
</dbReference>
<proteinExistence type="predicted"/>
<dbReference type="AlphaFoldDB" id="A0A8S1TPX0"/>
<accession>A0A8S1TPX0</accession>
<evidence type="ECO:0000313" key="2">
    <source>
        <dbReference type="Proteomes" id="UP000689195"/>
    </source>
</evidence>
<protein>
    <submittedName>
        <fullName evidence="1">Uncharacterized protein</fullName>
    </submittedName>
</protein>
<gene>
    <name evidence="1" type="ORF">PPENT_87.1.T0240299</name>
</gene>
<comment type="caution">
    <text evidence="1">The sequence shown here is derived from an EMBL/GenBank/DDBJ whole genome shotgun (WGS) entry which is preliminary data.</text>
</comment>
<organism evidence="1 2">
    <name type="scientific">Paramecium pentaurelia</name>
    <dbReference type="NCBI Taxonomy" id="43138"/>
    <lineage>
        <taxon>Eukaryota</taxon>
        <taxon>Sar</taxon>
        <taxon>Alveolata</taxon>
        <taxon>Ciliophora</taxon>
        <taxon>Intramacronucleata</taxon>
        <taxon>Oligohymenophorea</taxon>
        <taxon>Peniculida</taxon>
        <taxon>Parameciidae</taxon>
        <taxon>Paramecium</taxon>
    </lineage>
</organism>
<dbReference type="OrthoDB" id="306319at2759"/>
<sequence>MNQSLYSFNLKALLPLENYLLILNEKTRLNKYIHSQNTIQIKQLDSEQTTRRKSCHCGQCGQQSQLQFKTMNIPLKKREILKEQEYFTPELIVTNSDCIQRLQIFLAKMNTYYKKSSFKNLQILIPKDNNTINTQLSLNIHGFKRAYNKQNTLLKMITDGQERSKRKDSIGLYSQSDLQSINSQNYLNIATQSSLQNQKNSIQLKSPVSTFSPKRKYQNKHTKLLSTNIRNQNPYIINLNRQFLIRPLKLQTSLSSLQNQLPKLNKKAQ</sequence>
<keyword evidence="2" id="KW-1185">Reference proteome</keyword>
<dbReference type="Proteomes" id="UP000689195">
    <property type="component" value="Unassembled WGS sequence"/>
</dbReference>